<evidence type="ECO:0000256" key="9">
    <source>
        <dbReference type="SAM" id="MobiDB-lite"/>
    </source>
</evidence>
<keyword evidence="11" id="KW-1185">Reference proteome</keyword>
<dbReference type="InterPro" id="IPR009865">
    <property type="entry name" value="Proacrosin-bd"/>
</dbReference>
<dbReference type="AlphaFoldDB" id="A0A7K5MCR9"/>
<evidence type="ECO:0000313" key="11">
    <source>
        <dbReference type="Proteomes" id="UP000583740"/>
    </source>
</evidence>
<evidence type="ECO:0000256" key="7">
    <source>
        <dbReference type="ARBA" id="ARBA00033453"/>
    </source>
</evidence>
<sequence>LAAGAAAAPVPAVPGSPLSDREYEQFFARLHPPWQANMFCLLRQAYGCLSPSILRMDQAENHGEVPEGPVCSQFPEVAEFQTFCQFAQYRCLKRQFFIKDSVAHLLKFSPALLAQEPWPTKPPTATPEVPTPWQKNRTLHPPNLWTATSPSRTESPDEQNLRKSIWQLIHSALSLDATLDNKASSWNSTSSGPGHASKQRTHPQGSPGPGNSQELCRATPPAARAPLCTLDVCTAPSGVFLVPHSGLKAASQQFSTGPCPRPAFHSLWQGMTPSLPFSVSLLALRNDEAVLVLCYAVLEGNCLSSMLTTAWKEMEKRVLGFGDSVCDSLGRHHVDLCPDCAFCSLKREQCQNIEGLNRVHCDSGAFSPYINPEISAQQGHIQGQSMSSQTLNDYNMNFLRGMRMEYWCSRMAIYGCNDPAVTLWLKAEYETFPNMDSSGKICDSSGVQHPNYCMFKSYQCLLKSIYNERVVRVKCRRNMAYHVLSARDGDKEVQLWQERFQSLT</sequence>
<reference evidence="10 11" key="1">
    <citation type="submission" date="2019-09" db="EMBL/GenBank/DDBJ databases">
        <title>Bird 10,000 Genomes (B10K) Project - Family phase.</title>
        <authorList>
            <person name="Zhang G."/>
        </authorList>
    </citation>
    <scope>NUCLEOTIDE SEQUENCE [LARGE SCALE GENOMIC DNA]</scope>
    <source>
        <strain evidence="10">B10K-DU-001-69</strain>
        <tissue evidence="10">Muscle</tissue>
    </source>
</reference>
<evidence type="ECO:0000313" key="10">
    <source>
        <dbReference type="EMBL" id="NWT27704.1"/>
    </source>
</evidence>
<dbReference type="PANTHER" id="PTHR21362:SF1">
    <property type="entry name" value="ACROSIN-BINDING PROTEIN"/>
    <property type="match status" value="1"/>
</dbReference>
<evidence type="ECO:0000256" key="3">
    <source>
        <dbReference type="ARBA" id="ARBA00022553"/>
    </source>
</evidence>
<dbReference type="EMBL" id="VYXE01010613">
    <property type="protein sequence ID" value="NWT27704.1"/>
    <property type="molecule type" value="Genomic_DNA"/>
</dbReference>
<evidence type="ECO:0000256" key="5">
    <source>
        <dbReference type="ARBA" id="ARBA00023329"/>
    </source>
</evidence>
<dbReference type="PANTHER" id="PTHR21362">
    <property type="entry name" value="ACROSIN-BINDING PROTEIN"/>
    <property type="match status" value="1"/>
</dbReference>
<evidence type="ECO:0000256" key="4">
    <source>
        <dbReference type="ARBA" id="ARBA00022729"/>
    </source>
</evidence>
<evidence type="ECO:0000256" key="6">
    <source>
        <dbReference type="ARBA" id="ARBA00032734"/>
    </source>
</evidence>
<feature type="compositionally biased region" description="Polar residues" evidence="9">
    <location>
        <begin position="183"/>
        <end position="192"/>
    </location>
</feature>
<name>A0A7K5MCR9_CARCD</name>
<dbReference type="Proteomes" id="UP000583740">
    <property type="component" value="Unassembled WGS sequence"/>
</dbReference>
<keyword evidence="5" id="KW-0968">Cytoplasmic vesicle</keyword>
<comment type="caution">
    <text evidence="10">The sequence shown here is derived from an EMBL/GenBank/DDBJ whole genome shotgun (WGS) entry which is preliminary data.</text>
</comment>
<dbReference type="GO" id="GO:0001669">
    <property type="term" value="C:acrosomal vesicle"/>
    <property type="evidence" value="ECO:0007669"/>
    <property type="project" value="UniProtKB-SubCell"/>
</dbReference>
<protein>
    <recommendedName>
        <fullName evidence="2">Acrosin-binding protein</fullName>
    </recommendedName>
    <alternativeName>
        <fullName evidence="6">Acrosin-binding protein, 60 kDa form</fullName>
    </alternativeName>
    <alternativeName>
        <fullName evidence="7">Proacrosin-binding protein sp32</fullName>
    </alternativeName>
</protein>
<feature type="non-terminal residue" evidence="10">
    <location>
        <position position="504"/>
    </location>
</feature>
<evidence type="ECO:0000256" key="8">
    <source>
        <dbReference type="ARBA" id="ARBA00045517"/>
    </source>
</evidence>
<keyword evidence="3" id="KW-0597">Phosphoprotein</keyword>
<comment type="function">
    <text evidence="8">Acrosomal protein that maintains proacrosin (pro-ACR) as an enzymatically inactive zymogen in the acrosome. Involved also in the acrosome formation.</text>
</comment>
<proteinExistence type="predicted"/>
<comment type="subcellular location">
    <subcellularLocation>
        <location evidence="1">Cytoplasmic vesicle</location>
        <location evidence="1">Secretory vesicle</location>
        <location evidence="1">Acrosome</location>
    </subcellularLocation>
</comment>
<dbReference type="GO" id="GO:0005634">
    <property type="term" value="C:nucleus"/>
    <property type="evidence" value="ECO:0007669"/>
    <property type="project" value="TreeGrafter"/>
</dbReference>
<organism evidence="10 11">
    <name type="scientific">Cardinalis cardinalis</name>
    <name type="common">Northern cardinal</name>
    <dbReference type="NCBI Taxonomy" id="98964"/>
    <lineage>
        <taxon>Eukaryota</taxon>
        <taxon>Metazoa</taxon>
        <taxon>Chordata</taxon>
        <taxon>Craniata</taxon>
        <taxon>Vertebrata</taxon>
        <taxon>Euteleostomi</taxon>
        <taxon>Archelosauria</taxon>
        <taxon>Archosauria</taxon>
        <taxon>Dinosauria</taxon>
        <taxon>Saurischia</taxon>
        <taxon>Theropoda</taxon>
        <taxon>Coelurosauria</taxon>
        <taxon>Aves</taxon>
        <taxon>Neognathae</taxon>
        <taxon>Neoaves</taxon>
        <taxon>Telluraves</taxon>
        <taxon>Australaves</taxon>
        <taxon>Passeriformes</taxon>
        <taxon>Cardinalidae</taxon>
        <taxon>Cardinalis</taxon>
    </lineage>
</organism>
<feature type="region of interest" description="Disordered" evidence="9">
    <location>
        <begin position="116"/>
        <end position="159"/>
    </location>
</feature>
<feature type="region of interest" description="Disordered" evidence="9">
    <location>
        <begin position="183"/>
        <end position="217"/>
    </location>
</feature>
<feature type="non-terminal residue" evidence="10">
    <location>
        <position position="1"/>
    </location>
</feature>
<dbReference type="Pfam" id="PF07222">
    <property type="entry name" value="PBP_sp32"/>
    <property type="match status" value="1"/>
</dbReference>
<evidence type="ECO:0000256" key="1">
    <source>
        <dbReference type="ARBA" id="ARBA00004218"/>
    </source>
</evidence>
<accession>A0A7K5MCR9</accession>
<evidence type="ECO:0000256" key="2">
    <source>
        <dbReference type="ARBA" id="ARBA00018940"/>
    </source>
</evidence>
<keyword evidence="4" id="KW-0732">Signal</keyword>
<gene>
    <name evidence="10" type="primary">Acrbp_1</name>
    <name evidence="10" type="ORF">CARCAR_R08821</name>
</gene>